<evidence type="ECO:0000313" key="3">
    <source>
        <dbReference type="Proteomes" id="UP000004995"/>
    </source>
</evidence>
<reference evidence="3" key="1">
    <citation type="journal article" date="2012" name="Nat. Biotechnol.">
        <title>Reference genome sequence of the model plant Setaria.</title>
        <authorList>
            <person name="Bennetzen J.L."/>
            <person name="Schmutz J."/>
            <person name="Wang H."/>
            <person name="Percifield R."/>
            <person name="Hawkins J."/>
            <person name="Pontaroli A.C."/>
            <person name="Estep M."/>
            <person name="Feng L."/>
            <person name="Vaughn J.N."/>
            <person name="Grimwood J."/>
            <person name="Jenkins J."/>
            <person name="Barry K."/>
            <person name="Lindquist E."/>
            <person name="Hellsten U."/>
            <person name="Deshpande S."/>
            <person name="Wang X."/>
            <person name="Wu X."/>
            <person name="Mitros T."/>
            <person name="Triplett J."/>
            <person name="Yang X."/>
            <person name="Ye C.Y."/>
            <person name="Mauro-Herrera M."/>
            <person name="Wang L."/>
            <person name="Li P."/>
            <person name="Sharma M."/>
            <person name="Sharma R."/>
            <person name="Ronald P.C."/>
            <person name="Panaud O."/>
            <person name="Kellogg E.A."/>
            <person name="Brutnell T.P."/>
            <person name="Doust A.N."/>
            <person name="Tuskan G.A."/>
            <person name="Rokhsar D."/>
            <person name="Devos K.M."/>
        </authorList>
    </citation>
    <scope>NUCLEOTIDE SEQUENCE [LARGE SCALE GENOMIC DNA]</scope>
    <source>
        <strain evidence="3">cv. Yugu1</strain>
    </source>
</reference>
<keyword evidence="1" id="KW-0812">Transmembrane</keyword>
<dbReference type="HOGENOM" id="CLU_3377932_0_0_1"/>
<keyword evidence="3" id="KW-1185">Reference proteome</keyword>
<keyword evidence="1" id="KW-0472">Membrane</keyword>
<dbReference type="EnsemblPlants" id="KQL16848">
    <property type="protein sequence ID" value="KQL16848"/>
    <property type="gene ID" value="SETIT_025664mg"/>
</dbReference>
<accession>K3ZGG2</accession>
<dbReference type="Gramene" id="KQL16848">
    <property type="protein sequence ID" value="KQL16848"/>
    <property type="gene ID" value="SETIT_025664mg"/>
</dbReference>
<proteinExistence type="predicted"/>
<keyword evidence="1" id="KW-1133">Transmembrane helix</keyword>
<dbReference type="Proteomes" id="UP000004995">
    <property type="component" value="Unassembled WGS sequence"/>
</dbReference>
<reference evidence="2" key="2">
    <citation type="submission" date="2018-08" db="UniProtKB">
        <authorList>
            <consortium name="EnsemblPlants"/>
        </authorList>
    </citation>
    <scope>IDENTIFICATION</scope>
    <source>
        <strain evidence="2">Yugu1</strain>
    </source>
</reference>
<sequence>MCYLINVKKTMIFRVINGTISLYWVILYFFSAAF</sequence>
<protein>
    <submittedName>
        <fullName evidence="2">Uncharacterized protein</fullName>
    </submittedName>
</protein>
<evidence type="ECO:0000313" key="2">
    <source>
        <dbReference type="EnsemblPlants" id="KQL16848"/>
    </source>
</evidence>
<feature type="transmembrane region" description="Helical" evidence="1">
    <location>
        <begin position="12"/>
        <end position="31"/>
    </location>
</feature>
<dbReference type="EMBL" id="AGNK02002071">
    <property type="status" value="NOT_ANNOTATED_CDS"/>
    <property type="molecule type" value="Genomic_DNA"/>
</dbReference>
<dbReference type="InParanoid" id="K3ZGG2"/>
<evidence type="ECO:0000256" key="1">
    <source>
        <dbReference type="SAM" id="Phobius"/>
    </source>
</evidence>
<organism evidence="2 3">
    <name type="scientific">Setaria italica</name>
    <name type="common">Foxtail millet</name>
    <name type="synonym">Panicum italicum</name>
    <dbReference type="NCBI Taxonomy" id="4555"/>
    <lineage>
        <taxon>Eukaryota</taxon>
        <taxon>Viridiplantae</taxon>
        <taxon>Streptophyta</taxon>
        <taxon>Embryophyta</taxon>
        <taxon>Tracheophyta</taxon>
        <taxon>Spermatophyta</taxon>
        <taxon>Magnoliopsida</taxon>
        <taxon>Liliopsida</taxon>
        <taxon>Poales</taxon>
        <taxon>Poaceae</taxon>
        <taxon>PACMAD clade</taxon>
        <taxon>Panicoideae</taxon>
        <taxon>Panicodae</taxon>
        <taxon>Paniceae</taxon>
        <taxon>Cenchrinae</taxon>
        <taxon>Setaria</taxon>
    </lineage>
</organism>
<dbReference type="AlphaFoldDB" id="K3ZGG2"/>
<name>K3ZGG2_SETIT</name>